<dbReference type="Gene3D" id="1.10.3910.10">
    <property type="entry name" value="SP0561-like"/>
    <property type="match status" value="1"/>
</dbReference>
<evidence type="ECO:0000313" key="3">
    <source>
        <dbReference type="Proteomes" id="UP000230603"/>
    </source>
</evidence>
<dbReference type="InterPro" id="IPR015077">
    <property type="entry name" value="DUF1858"/>
</dbReference>
<gene>
    <name evidence="2" type="ORF">COV00_00625</name>
</gene>
<evidence type="ECO:0000313" key="2">
    <source>
        <dbReference type="EMBL" id="PJE73294.1"/>
    </source>
</evidence>
<dbReference type="InterPro" id="IPR023883">
    <property type="entry name" value="CHP03980_redox-disulphide"/>
</dbReference>
<organism evidence="2 3">
    <name type="scientific">Candidatus Tagabacteria bacterium CG10_big_fil_rev_8_21_14_0_10_40_13</name>
    <dbReference type="NCBI Taxonomy" id="1975022"/>
    <lineage>
        <taxon>Bacteria</taxon>
        <taxon>Candidatus Tagaibacteriota</taxon>
    </lineage>
</organism>
<dbReference type="Pfam" id="PF08984">
    <property type="entry name" value="DUF1858"/>
    <property type="match status" value="1"/>
</dbReference>
<dbReference type="PANTHER" id="PTHR39341:SF1">
    <property type="entry name" value="DUF1858 DOMAIN-CONTAINING PROTEIN"/>
    <property type="match status" value="1"/>
</dbReference>
<evidence type="ECO:0000259" key="1">
    <source>
        <dbReference type="Pfam" id="PF08984"/>
    </source>
</evidence>
<dbReference type="PANTHER" id="PTHR39341">
    <property type="entry name" value="BSL7085 PROTEIN"/>
    <property type="match status" value="1"/>
</dbReference>
<dbReference type="SUPFAM" id="SSF140683">
    <property type="entry name" value="SP0561-like"/>
    <property type="match status" value="1"/>
</dbReference>
<feature type="non-terminal residue" evidence="2">
    <location>
        <position position="1"/>
    </location>
</feature>
<proteinExistence type="predicted"/>
<comment type="caution">
    <text evidence="2">The sequence shown here is derived from an EMBL/GenBank/DDBJ whole genome shotgun (WGS) entry which is preliminary data.</text>
</comment>
<feature type="domain" description="DUF1858" evidence="1">
    <location>
        <begin position="2"/>
        <end position="48"/>
    </location>
</feature>
<sequence>NLGELSNTYPELVEVLVNDYGLHCVGCMAAAFETLEDGAKTHGYSDKEIAKMVKRLNEIVKR</sequence>
<protein>
    <submittedName>
        <fullName evidence="2">Disulfide oxidoreductase</fullName>
    </submittedName>
</protein>
<reference evidence="3" key="1">
    <citation type="submission" date="2017-09" db="EMBL/GenBank/DDBJ databases">
        <title>Depth-based differentiation of microbial function through sediment-hosted aquifers and enrichment of novel symbionts in the deep terrestrial subsurface.</title>
        <authorList>
            <person name="Probst A.J."/>
            <person name="Ladd B."/>
            <person name="Jarett J.K."/>
            <person name="Geller-Mcgrath D.E."/>
            <person name="Sieber C.M.K."/>
            <person name="Emerson J.B."/>
            <person name="Anantharaman K."/>
            <person name="Thomas B.C."/>
            <person name="Malmstrom R."/>
            <person name="Stieglmeier M."/>
            <person name="Klingl A."/>
            <person name="Woyke T."/>
            <person name="Ryan C.M."/>
            <person name="Banfield J.F."/>
        </authorList>
    </citation>
    <scope>NUCLEOTIDE SEQUENCE [LARGE SCALE GENOMIC DNA]</scope>
</reference>
<dbReference type="InterPro" id="IPR038062">
    <property type="entry name" value="ScdA-like_N_sf"/>
</dbReference>
<dbReference type="NCBIfam" id="TIGR03980">
    <property type="entry name" value="prismane_assoc"/>
    <property type="match status" value="1"/>
</dbReference>
<dbReference type="AlphaFoldDB" id="A0A2M8L9L3"/>
<dbReference type="Proteomes" id="UP000230603">
    <property type="component" value="Unassembled WGS sequence"/>
</dbReference>
<name>A0A2M8L9L3_9BACT</name>
<accession>A0A2M8L9L3</accession>
<dbReference type="EMBL" id="PFEP01000010">
    <property type="protein sequence ID" value="PJE73294.1"/>
    <property type="molecule type" value="Genomic_DNA"/>
</dbReference>